<sequence>MEKTQYICPICNNTNLILRYEASYVYSYVIDSDEPGLKNEEEFMSFLYDKREQKDTRTFVECVTCGTQYPYTFLNGILEQKMQ</sequence>
<dbReference type="AlphaFoldDB" id="A0A839JUG5"/>
<accession>A0A839JUG5</accession>
<keyword evidence="2" id="KW-1185">Reference proteome</keyword>
<organism evidence="1 2">
    <name type="scientific">Variimorphobacter saccharofermentans</name>
    <dbReference type="NCBI Taxonomy" id="2755051"/>
    <lineage>
        <taxon>Bacteria</taxon>
        <taxon>Bacillati</taxon>
        <taxon>Bacillota</taxon>
        <taxon>Clostridia</taxon>
        <taxon>Lachnospirales</taxon>
        <taxon>Lachnospiraceae</taxon>
        <taxon>Variimorphobacter</taxon>
    </lineage>
</organism>
<protein>
    <submittedName>
        <fullName evidence="1">Uncharacterized protein</fullName>
    </submittedName>
</protein>
<dbReference type="RefSeq" id="WP_228351064.1">
    <property type="nucleotide sequence ID" value="NZ_JACEGA010000001.1"/>
</dbReference>
<name>A0A839JUG5_9FIRM</name>
<dbReference type="EMBL" id="JACEGA010000001">
    <property type="protein sequence ID" value="MBB2181283.1"/>
    <property type="molecule type" value="Genomic_DNA"/>
</dbReference>
<comment type="caution">
    <text evidence="1">The sequence shown here is derived from an EMBL/GenBank/DDBJ whole genome shotgun (WGS) entry which is preliminary data.</text>
</comment>
<evidence type="ECO:0000313" key="1">
    <source>
        <dbReference type="EMBL" id="MBB2181283.1"/>
    </source>
</evidence>
<evidence type="ECO:0000313" key="2">
    <source>
        <dbReference type="Proteomes" id="UP000574276"/>
    </source>
</evidence>
<proteinExistence type="predicted"/>
<gene>
    <name evidence="1" type="ORF">H0486_00035</name>
</gene>
<dbReference type="Proteomes" id="UP000574276">
    <property type="component" value="Unassembled WGS sequence"/>
</dbReference>
<reference evidence="1 2" key="1">
    <citation type="submission" date="2020-07" db="EMBL/GenBank/DDBJ databases">
        <title>Characterization and genome sequencing of isolate MD1, a novel member within the family Lachnospiraceae.</title>
        <authorList>
            <person name="Rettenmaier R."/>
            <person name="Di Bello L."/>
            <person name="Zinser C."/>
            <person name="Scheitz K."/>
            <person name="Liebl W."/>
            <person name="Zverlov V."/>
        </authorList>
    </citation>
    <scope>NUCLEOTIDE SEQUENCE [LARGE SCALE GENOMIC DNA]</scope>
    <source>
        <strain evidence="1 2">MD1</strain>
    </source>
</reference>